<evidence type="ECO:0000313" key="1">
    <source>
        <dbReference type="EMBL" id="AYP68346.1"/>
    </source>
</evidence>
<name>A0A3G3BW64_9CAUD</name>
<gene>
    <name evidence="1" type="ORF">vBBcoS136_00232</name>
</gene>
<evidence type="ECO:0000313" key="2">
    <source>
        <dbReference type="Proteomes" id="UP000274199"/>
    </source>
</evidence>
<dbReference type="Proteomes" id="UP000274199">
    <property type="component" value="Segment"/>
</dbReference>
<accession>A0A3G3BW64</accession>
<reference evidence="1 2" key="1">
    <citation type="submission" date="2018-09" db="EMBL/GenBank/DDBJ databases">
        <title>Comparative Genomic Analysis of Eight Novel Haloalkaliphilic Bacteriophages from Lake Elmenteita, Kenya.</title>
        <authorList>
            <person name="Akhwale J.K."/>
        </authorList>
    </citation>
    <scope>NUCLEOTIDE SEQUENCE [LARGE SCALE GENOMIC DNA]</scope>
</reference>
<proteinExistence type="predicted"/>
<keyword evidence="2" id="KW-1185">Reference proteome</keyword>
<dbReference type="EMBL" id="MH884508">
    <property type="protein sequence ID" value="AYP68346.1"/>
    <property type="molecule type" value="Genomic_DNA"/>
</dbReference>
<protein>
    <submittedName>
        <fullName evidence="1">Uncharacterized protein</fullName>
    </submittedName>
</protein>
<sequence length="62" mass="7259">MFNFHVVVRHEDTGVFSSLNYKTDNEILTESDLINIEKFHADKSHGITRIKAQIISWQRLNT</sequence>
<organism evidence="1 2">
    <name type="scientific">Bacillus phage vB_BcoS-136</name>
    <dbReference type="NCBI Taxonomy" id="2419619"/>
    <lineage>
        <taxon>Viruses</taxon>
        <taxon>Duplodnaviria</taxon>
        <taxon>Heunggongvirae</taxon>
        <taxon>Uroviricota</taxon>
        <taxon>Caudoviricetes</taxon>
        <taxon>Heleneionescovirinae</taxon>
        <taxon>Kenyattavirus</taxon>
        <taxon>Kenyattavirus kv136</taxon>
    </lineage>
</organism>